<evidence type="ECO:0000256" key="1">
    <source>
        <dbReference type="ARBA" id="ARBA00007405"/>
    </source>
</evidence>
<comment type="caution">
    <text evidence="8">The sequence shown here is derived from an EMBL/GenBank/DDBJ whole genome shotgun (WGS) entry which is preliminary data.</text>
</comment>
<dbReference type="InterPro" id="IPR024434">
    <property type="entry name" value="TSCPD_dom"/>
</dbReference>
<keyword evidence="3" id="KW-0237">DNA synthesis</keyword>
<comment type="similarity">
    <text evidence="1">Belongs to the ribonucleoside diphosphate reductase class-2 family.</text>
</comment>
<keyword evidence="4" id="KW-0547">Nucleotide-binding</keyword>
<dbReference type="RefSeq" id="WP_281448004.1">
    <property type="nucleotide sequence ID" value="NZ_JASBAO010000001.1"/>
</dbReference>
<feature type="region of interest" description="Disordered" evidence="6">
    <location>
        <begin position="488"/>
        <end position="515"/>
    </location>
</feature>
<evidence type="ECO:0000313" key="9">
    <source>
        <dbReference type="Proteomes" id="UP001431634"/>
    </source>
</evidence>
<dbReference type="EMBL" id="JASBAO010000001">
    <property type="protein sequence ID" value="MDI2090885.1"/>
    <property type="molecule type" value="Genomic_DNA"/>
</dbReference>
<reference evidence="8" key="1">
    <citation type="submission" date="2023-05" db="EMBL/GenBank/DDBJ databases">
        <title>Whole genome sequence of Commensalibacter sp.</title>
        <authorList>
            <person name="Charoenyingcharoen P."/>
            <person name="Yukphan P."/>
        </authorList>
    </citation>
    <scope>NUCLEOTIDE SEQUENCE</scope>
    <source>
        <strain evidence="8">TBRC 16381</strain>
    </source>
</reference>
<proteinExistence type="inferred from homology"/>
<feature type="domain" description="TSCPD" evidence="7">
    <location>
        <begin position="361"/>
        <end position="465"/>
    </location>
</feature>
<protein>
    <recommendedName>
        <fullName evidence="2">ribonucleoside-diphosphate reductase</fullName>
        <ecNumber evidence="2">1.17.4.1</ecNumber>
    </recommendedName>
</protein>
<evidence type="ECO:0000313" key="8">
    <source>
        <dbReference type="EMBL" id="MDI2090885.1"/>
    </source>
</evidence>
<name>A0ABT6Q1A8_9PROT</name>
<sequence>MRNLRTAIDPDAPLHSVMIPEDWENNAATAILQLCPEHLLDASPIKTDVLIANWLFPLCEQATNFTAQHWESILLLKQACPNSVIWKNDPGQKPGIVINLAAFASTETGFNAQSYRHVLEVVADTLRVLHRQQANFINGELPFAELSPNHQNDLENQQLEFTAQPSAGIIYLSNLDACLAQLGYDYDSVDGRDVACCLACFATLLANTGCGADFLPLSPDWNALPELATTAKDIWALASDEPRSRLERIDTSFSTPGNPADLLLESESCGLAPIFSLLREDGLLAFSTLARLAHKGLTLESALAAALAGESIIHPPSAQAHYAMHQALAGFVTHMPARPNPITHPLSSKTTLCRGVKKPLPPRRKGITQKASIAGRGLFLRTGEYEDGTLGEISITPTKENAMVKGLLESLSQAVSIGLQYGAPLKEYVSTFAYSRFGVAGTVEGDPGALYATSFLDYSFRALSDIYLHEPLADAPNNLHASDEALPMLPLDLPDEGEKQTPPHHPRNSKFKLVS</sequence>
<dbReference type="Pfam" id="PF12637">
    <property type="entry name" value="TSCPD"/>
    <property type="match status" value="1"/>
</dbReference>
<dbReference type="EC" id="1.17.4.1" evidence="2"/>
<evidence type="ECO:0000256" key="5">
    <source>
        <dbReference type="ARBA" id="ARBA00047754"/>
    </source>
</evidence>
<keyword evidence="9" id="KW-1185">Reference proteome</keyword>
<feature type="compositionally biased region" description="Basic residues" evidence="6">
    <location>
        <begin position="502"/>
        <end position="515"/>
    </location>
</feature>
<evidence type="ECO:0000256" key="2">
    <source>
        <dbReference type="ARBA" id="ARBA00012274"/>
    </source>
</evidence>
<gene>
    <name evidence="8" type="ORF">QJV27_05795</name>
</gene>
<evidence type="ECO:0000256" key="3">
    <source>
        <dbReference type="ARBA" id="ARBA00022634"/>
    </source>
</evidence>
<evidence type="ECO:0000256" key="6">
    <source>
        <dbReference type="SAM" id="MobiDB-lite"/>
    </source>
</evidence>
<comment type="catalytic activity">
    <reaction evidence="5">
        <text>a 2'-deoxyribonucleoside 5'-diphosphate + [thioredoxin]-disulfide + H2O = a ribonucleoside 5'-diphosphate + [thioredoxin]-dithiol</text>
        <dbReference type="Rhea" id="RHEA:23252"/>
        <dbReference type="Rhea" id="RHEA-COMP:10698"/>
        <dbReference type="Rhea" id="RHEA-COMP:10700"/>
        <dbReference type="ChEBI" id="CHEBI:15377"/>
        <dbReference type="ChEBI" id="CHEBI:29950"/>
        <dbReference type="ChEBI" id="CHEBI:50058"/>
        <dbReference type="ChEBI" id="CHEBI:57930"/>
        <dbReference type="ChEBI" id="CHEBI:73316"/>
        <dbReference type="EC" id="1.17.4.1"/>
    </reaction>
</comment>
<organism evidence="8 9">
    <name type="scientific">Commensalibacter oyaizuii</name>
    <dbReference type="NCBI Taxonomy" id="3043873"/>
    <lineage>
        <taxon>Bacteria</taxon>
        <taxon>Pseudomonadati</taxon>
        <taxon>Pseudomonadota</taxon>
        <taxon>Alphaproteobacteria</taxon>
        <taxon>Acetobacterales</taxon>
        <taxon>Acetobacteraceae</taxon>
    </lineage>
</organism>
<dbReference type="Proteomes" id="UP001431634">
    <property type="component" value="Unassembled WGS sequence"/>
</dbReference>
<accession>A0ABT6Q1A8</accession>
<evidence type="ECO:0000259" key="7">
    <source>
        <dbReference type="Pfam" id="PF12637"/>
    </source>
</evidence>
<evidence type="ECO:0000256" key="4">
    <source>
        <dbReference type="ARBA" id="ARBA00022741"/>
    </source>
</evidence>